<organism evidence="2">
    <name type="scientific">Vibrio cholerae</name>
    <dbReference type="NCBI Taxonomy" id="666"/>
    <lineage>
        <taxon>Bacteria</taxon>
        <taxon>Pseudomonadati</taxon>
        <taxon>Pseudomonadota</taxon>
        <taxon>Gammaproteobacteria</taxon>
        <taxon>Vibrionales</taxon>
        <taxon>Vibrionaceae</taxon>
        <taxon>Vibrio</taxon>
    </lineage>
</organism>
<dbReference type="InterPro" id="IPR025391">
    <property type="entry name" value="DUF4123"/>
</dbReference>
<evidence type="ECO:0000313" key="2">
    <source>
        <dbReference type="EMBL" id="AHX36779.1"/>
    </source>
</evidence>
<dbReference type="PATRIC" id="fig|666.2137.peg.3747"/>
<sequence>MKINEAQYLLVVDTLRIPDAKMQCAQENQTWEPLYLGTDWQPQLENSPIWVSVTPHDSLWQLWENDQTWATSAVLFAYSTRQDLHEIVKSLQNNITAPCEDGRLFLLRFYSPYTLSVIAKYGDETVTNAVLGVAHSAYLSPLISQDYGVSTIQHTRISTQKTQLSLPSALIEELLQ</sequence>
<reference evidence="2" key="1">
    <citation type="journal article" date="2014" name="Nat. Commun.">
        <title>The Vibrio cholerae type VI secretion system employs diverse effector modules for intraspecific competition.</title>
        <authorList>
            <person name="Unterweger D."/>
            <person name="Miyata S.T."/>
            <person name="Bachmann V."/>
            <person name="Brooks T.M."/>
            <person name="Mullins T."/>
            <person name="Kostiuk B."/>
            <person name="Provenzano D."/>
            <person name="Pukatzki S."/>
        </authorList>
    </citation>
    <scope>NUCLEOTIDE SEQUENCE</scope>
    <source>
        <strain evidence="2">DL4211</strain>
    </source>
</reference>
<dbReference type="AlphaFoldDB" id="A0A023PS54"/>
<dbReference type="RefSeq" id="WP_000700065.1">
    <property type="nucleotide sequence ID" value="NZ_CP053803.1"/>
</dbReference>
<accession>A0A023PS54</accession>
<feature type="domain" description="DUF4123" evidence="1">
    <location>
        <begin position="10"/>
        <end position="120"/>
    </location>
</feature>
<name>A0A023PS54_VIBCL</name>
<evidence type="ECO:0000259" key="1">
    <source>
        <dbReference type="Pfam" id="PF13503"/>
    </source>
</evidence>
<proteinExistence type="predicted"/>
<protein>
    <recommendedName>
        <fullName evidence="1">DUF4123 domain-containing protein</fullName>
    </recommendedName>
</protein>
<dbReference type="Pfam" id="PF13503">
    <property type="entry name" value="DUF4123"/>
    <property type="match status" value="1"/>
</dbReference>
<dbReference type="EMBL" id="KF228941">
    <property type="protein sequence ID" value="AHX36779.1"/>
    <property type="molecule type" value="Genomic_DNA"/>
</dbReference>